<reference evidence="2 3" key="1">
    <citation type="journal article" date="2013" name="Curr. Biol.">
        <title>The Genome of the Foraminiferan Reticulomyxa filosa.</title>
        <authorList>
            <person name="Glockner G."/>
            <person name="Hulsmann N."/>
            <person name="Schleicher M."/>
            <person name="Noegel A.A."/>
            <person name="Eichinger L."/>
            <person name="Gallinger C."/>
            <person name="Pawlowski J."/>
            <person name="Sierra R."/>
            <person name="Euteneuer U."/>
            <person name="Pillet L."/>
            <person name="Moustafa A."/>
            <person name="Platzer M."/>
            <person name="Groth M."/>
            <person name="Szafranski K."/>
            <person name="Schliwa M."/>
        </authorList>
    </citation>
    <scope>NUCLEOTIDE SEQUENCE [LARGE SCALE GENOMIC DNA]</scope>
</reference>
<accession>X6NHN8</accession>
<protein>
    <submittedName>
        <fullName evidence="2">Uncharacterized protein</fullName>
    </submittedName>
</protein>
<dbReference type="EMBL" id="ASPP01008252">
    <property type="protein sequence ID" value="ETO25840.1"/>
    <property type="molecule type" value="Genomic_DNA"/>
</dbReference>
<dbReference type="AlphaFoldDB" id="X6NHN8"/>
<feature type="transmembrane region" description="Helical" evidence="1">
    <location>
        <begin position="39"/>
        <end position="58"/>
    </location>
</feature>
<name>X6NHN8_RETFI</name>
<keyword evidence="1" id="KW-1133">Transmembrane helix</keyword>
<evidence type="ECO:0000313" key="2">
    <source>
        <dbReference type="EMBL" id="ETO25840.1"/>
    </source>
</evidence>
<evidence type="ECO:0000256" key="1">
    <source>
        <dbReference type="SAM" id="Phobius"/>
    </source>
</evidence>
<comment type="caution">
    <text evidence="2">The sequence shown here is derived from an EMBL/GenBank/DDBJ whole genome shotgun (WGS) entry which is preliminary data.</text>
</comment>
<evidence type="ECO:0000313" key="3">
    <source>
        <dbReference type="Proteomes" id="UP000023152"/>
    </source>
</evidence>
<dbReference type="Proteomes" id="UP000023152">
    <property type="component" value="Unassembled WGS sequence"/>
</dbReference>
<organism evidence="2 3">
    <name type="scientific">Reticulomyxa filosa</name>
    <dbReference type="NCBI Taxonomy" id="46433"/>
    <lineage>
        <taxon>Eukaryota</taxon>
        <taxon>Sar</taxon>
        <taxon>Rhizaria</taxon>
        <taxon>Retaria</taxon>
        <taxon>Foraminifera</taxon>
        <taxon>Monothalamids</taxon>
        <taxon>Reticulomyxidae</taxon>
        <taxon>Reticulomyxa</taxon>
    </lineage>
</organism>
<feature type="transmembrane region" description="Helical" evidence="1">
    <location>
        <begin position="228"/>
        <end position="247"/>
    </location>
</feature>
<gene>
    <name evidence="2" type="ORF">RFI_11299</name>
</gene>
<feature type="transmembrane region" description="Helical" evidence="1">
    <location>
        <begin position="137"/>
        <end position="158"/>
    </location>
</feature>
<keyword evidence="3" id="KW-1185">Reference proteome</keyword>
<keyword evidence="1" id="KW-0472">Membrane</keyword>
<feature type="transmembrane region" description="Helical" evidence="1">
    <location>
        <begin position="78"/>
        <end position="98"/>
    </location>
</feature>
<keyword evidence="1" id="KW-0812">Transmembrane</keyword>
<feature type="transmembrane region" description="Helical" evidence="1">
    <location>
        <begin position="110"/>
        <end position="131"/>
    </location>
</feature>
<feature type="transmembrane region" description="Helical" evidence="1">
    <location>
        <begin position="267"/>
        <end position="289"/>
    </location>
</feature>
<sequence>METRELLIWQAEDNVKKTSDKTEEDMAVEIKKAAINSVYLQWAMSLALYLVVTTSYYWCEYLTWKWSNGERFWWNSSRYSLFVYPVFWFVMNVFRFIAKRVARYLDKNKANSFVSVEICMEFLLSCFYYVFYRNLFLHVSSIKSFVIMKLCHVLLEFLQCPCRMTRLYFDTTHSFQTWLMAYFNATDSKSSFSSTRLSLGTTVVKMLYDPCLYQMWCVRLSVDYTLRYIISIASGIAFLIGLCWAEYGYNKEFFPLDVNNEQFQKTLWFVLIGVIIEVWLYLFIDWLCIRTLRMEMLRYWSALVYHRPQYLLFMVVAAQHVMTDVIVAKLQIS</sequence>
<proteinExistence type="predicted"/>
<feature type="transmembrane region" description="Helical" evidence="1">
    <location>
        <begin position="310"/>
        <end position="332"/>
    </location>
</feature>